<dbReference type="AlphaFoldDB" id="A0A5C6BL73"/>
<organism evidence="2 3">
    <name type="scientific">Symmachiella macrocystis</name>
    <dbReference type="NCBI Taxonomy" id="2527985"/>
    <lineage>
        <taxon>Bacteria</taxon>
        <taxon>Pseudomonadati</taxon>
        <taxon>Planctomycetota</taxon>
        <taxon>Planctomycetia</taxon>
        <taxon>Planctomycetales</taxon>
        <taxon>Planctomycetaceae</taxon>
        <taxon>Symmachiella</taxon>
    </lineage>
</organism>
<dbReference type="PANTHER" id="PTHR22946:SF8">
    <property type="entry name" value="ACETYL XYLAN ESTERASE DOMAIN-CONTAINING PROTEIN"/>
    <property type="match status" value="1"/>
</dbReference>
<sequence>MKTDRSPTLQQQVQAISRRHVLLSIGSNAAALTALNWLHPTSALAADDYEPLNRFPRMVHEWFVKQVRESGLRHIEQLNRLKTKADAEQYVRDTQARIRQSFGPEPERTPLNPRVTKTIDRDGYRIENVIFDSRPGFPVTANVYIPVGRTGPLPAVVGTCGHSKNGKAAQAYQSFAQGLARLGYVCLIYDPIGQGERLQYVKDDLSSQIGVGVREHLHAGNQQFLVGEFFGMWRAWDGIRALDYLLTRPEVDKQRVGVTGNSGGGTMTTWLCGVEPRWTMAAPSCFVTTFRRNMENELPQDTEQCPPRALALGLDHADFLAAMAPSPIIILAKERDYFDVRGSEETYQQLRRLYSLLDAEDNVALFVGPTGHGYSQENREAMYSWFNRASGLASDDANQEFEGVLTAQLDLAFSAEPKLTIEKDETLWCTEKGQVGLIDGTRTVFEFTREKSKQLASDRKSLSGAALRRAVVDVLKLPAKHEDVPDYRNWRYLGSRGYPTKFAMAYTVDTEPGIHTIVYRLTNKSWHSRPPRAGKRAILYVPHLSSDNELRDEPLIREVMQAEPNSPVFTCDVRGIGESIPDTCNPGSFHTAYGNDYFYAIHSLMLDRPYLGQKTFDVLRVLDWLASLGHTDIHLVGRGWGALAATFAAVISDQVKQVTLKNALTSYADIAESEHYNWPLSALLPNVLAQVDLPDCYSELNSKNLRRIDSWGAEPPGK</sequence>
<evidence type="ECO:0000313" key="3">
    <source>
        <dbReference type="Proteomes" id="UP000320735"/>
    </source>
</evidence>
<keyword evidence="3" id="KW-1185">Reference proteome</keyword>
<dbReference type="PROSITE" id="PS50206">
    <property type="entry name" value="RHODANESE_3"/>
    <property type="match status" value="1"/>
</dbReference>
<protein>
    <submittedName>
        <fullName evidence="2">Acetyl xylan esterase (AXE1)</fullName>
    </submittedName>
</protein>
<evidence type="ECO:0000313" key="2">
    <source>
        <dbReference type="EMBL" id="TWU12106.1"/>
    </source>
</evidence>
<dbReference type="EMBL" id="SJPP01000001">
    <property type="protein sequence ID" value="TWU12106.1"/>
    <property type="molecule type" value="Genomic_DNA"/>
</dbReference>
<dbReference type="SUPFAM" id="SSF53474">
    <property type="entry name" value="alpha/beta-Hydrolases"/>
    <property type="match status" value="2"/>
</dbReference>
<evidence type="ECO:0000259" key="1">
    <source>
        <dbReference type="PROSITE" id="PS50206"/>
    </source>
</evidence>
<dbReference type="PANTHER" id="PTHR22946">
    <property type="entry name" value="DIENELACTONE HYDROLASE DOMAIN-CONTAINING PROTEIN-RELATED"/>
    <property type="match status" value="1"/>
</dbReference>
<accession>A0A5C6BL73</accession>
<proteinExistence type="predicted"/>
<comment type="caution">
    <text evidence="2">The sequence shown here is derived from an EMBL/GenBank/DDBJ whole genome shotgun (WGS) entry which is preliminary data.</text>
</comment>
<dbReference type="RefSeq" id="WP_146369620.1">
    <property type="nucleotide sequence ID" value="NZ_SJPP01000001.1"/>
</dbReference>
<dbReference type="InterPro" id="IPR006311">
    <property type="entry name" value="TAT_signal"/>
</dbReference>
<dbReference type="OrthoDB" id="244125at2"/>
<gene>
    <name evidence="2" type="ORF">CA54_09240</name>
</gene>
<dbReference type="InterPro" id="IPR008391">
    <property type="entry name" value="AXE1_dom"/>
</dbReference>
<dbReference type="Proteomes" id="UP000320735">
    <property type="component" value="Unassembled WGS sequence"/>
</dbReference>
<reference evidence="2 3" key="1">
    <citation type="submission" date="2019-02" db="EMBL/GenBank/DDBJ databases">
        <title>Deep-cultivation of Planctomycetes and their phenomic and genomic characterization uncovers novel biology.</title>
        <authorList>
            <person name="Wiegand S."/>
            <person name="Jogler M."/>
            <person name="Boedeker C."/>
            <person name="Pinto D."/>
            <person name="Vollmers J."/>
            <person name="Rivas-Marin E."/>
            <person name="Kohn T."/>
            <person name="Peeters S.H."/>
            <person name="Heuer A."/>
            <person name="Rast P."/>
            <person name="Oberbeckmann S."/>
            <person name="Bunk B."/>
            <person name="Jeske O."/>
            <person name="Meyerdierks A."/>
            <person name="Storesund J.E."/>
            <person name="Kallscheuer N."/>
            <person name="Luecker S."/>
            <person name="Lage O.M."/>
            <person name="Pohl T."/>
            <person name="Merkel B.J."/>
            <person name="Hornburger P."/>
            <person name="Mueller R.-W."/>
            <person name="Bruemmer F."/>
            <person name="Labrenz M."/>
            <person name="Spormann A.M."/>
            <person name="Op Den Camp H."/>
            <person name="Overmann J."/>
            <person name="Amann R."/>
            <person name="Jetten M.S.M."/>
            <person name="Mascher T."/>
            <person name="Medema M.H."/>
            <person name="Devos D.P."/>
            <person name="Kaster A.-K."/>
            <person name="Ovreas L."/>
            <person name="Rohde M."/>
            <person name="Galperin M.Y."/>
            <person name="Jogler C."/>
        </authorList>
    </citation>
    <scope>NUCLEOTIDE SEQUENCE [LARGE SCALE GENOMIC DNA]</scope>
    <source>
        <strain evidence="2 3">CA54</strain>
    </source>
</reference>
<dbReference type="InterPro" id="IPR001763">
    <property type="entry name" value="Rhodanese-like_dom"/>
</dbReference>
<dbReference type="Pfam" id="PF05448">
    <property type="entry name" value="AXE1"/>
    <property type="match status" value="1"/>
</dbReference>
<feature type="domain" description="Rhodanese" evidence="1">
    <location>
        <begin position="620"/>
        <end position="652"/>
    </location>
</feature>
<dbReference type="InterPro" id="IPR050261">
    <property type="entry name" value="FrsA_esterase"/>
</dbReference>
<dbReference type="PROSITE" id="PS51318">
    <property type="entry name" value="TAT"/>
    <property type="match status" value="1"/>
</dbReference>
<name>A0A5C6BL73_9PLAN</name>
<dbReference type="InterPro" id="IPR029058">
    <property type="entry name" value="AB_hydrolase_fold"/>
</dbReference>
<dbReference type="Gene3D" id="3.40.50.1820">
    <property type="entry name" value="alpha/beta hydrolase"/>
    <property type="match status" value="2"/>
</dbReference>